<accession>A0A1F8CV00</accession>
<gene>
    <name evidence="1" type="ORF">A2382_01765</name>
</gene>
<reference evidence="1 2" key="1">
    <citation type="journal article" date="2016" name="Nat. Commun.">
        <title>Thousands of microbial genomes shed light on interconnected biogeochemical processes in an aquifer system.</title>
        <authorList>
            <person name="Anantharaman K."/>
            <person name="Brown C.T."/>
            <person name="Hug L.A."/>
            <person name="Sharon I."/>
            <person name="Castelle C.J."/>
            <person name="Probst A.J."/>
            <person name="Thomas B.C."/>
            <person name="Singh A."/>
            <person name="Wilkins M.J."/>
            <person name="Karaoz U."/>
            <person name="Brodie E.L."/>
            <person name="Williams K.H."/>
            <person name="Hubbard S.S."/>
            <person name="Banfield J.F."/>
        </authorList>
    </citation>
    <scope>NUCLEOTIDE SEQUENCE [LARGE SCALE GENOMIC DNA]</scope>
</reference>
<name>A0A1F8CV00_9BACT</name>
<dbReference type="Proteomes" id="UP000178999">
    <property type="component" value="Unassembled WGS sequence"/>
</dbReference>
<comment type="caution">
    <text evidence="1">The sequence shown here is derived from an EMBL/GenBank/DDBJ whole genome shotgun (WGS) entry which is preliminary data.</text>
</comment>
<evidence type="ECO:0000313" key="2">
    <source>
        <dbReference type="Proteomes" id="UP000178999"/>
    </source>
</evidence>
<proteinExistence type="predicted"/>
<dbReference type="AlphaFoldDB" id="A0A1F8CV00"/>
<evidence type="ECO:0000313" key="1">
    <source>
        <dbReference type="EMBL" id="OGM80150.1"/>
    </source>
</evidence>
<sequence>MSNRERIQHWVVEKLPVSVQLLAKDNTVENYIQALPQLDTLERYNKEHQGTWRKVVRRIWSNYYSAGQPEQTRIAQKLSQDLSARNLSILMEMLWHFEFHEEPESGNDQNRIAVYGSLLSQITQLISTDESKANTFEEHIGGTLSIPEHFRYPITLYARKQHAARVFASSEPDTISWKLVEKLEQEGKTPGLRFLVMGPHFEGIVELIQLYYLKDTTILSENSPFISQPKVLRNDKDETGETETTDKQDLLVVVEDPAQIKKEDLLQFVNSSETNYIIALKTTPKIVRQLEYLFEQGFNGIILFSIVDPKKELSGQLVQVSTKKIFHDQFGVEIAYYVNANSNRENTKKTKKKKH</sequence>
<protein>
    <submittedName>
        <fullName evidence="1">Uncharacterized protein</fullName>
    </submittedName>
</protein>
<dbReference type="EMBL" id="MGHY01000004">
    <property type="protein sequence ID" value="OGM80150.1"/>
    <property type="molecule type" value="Genomic_DNA"/>
</dbReference>
<organism evidence="1 2">
    <name type="scientific">Candidatus Woesebacteria bacterium RIFOXYB1_FULL_38_16</name>
    <dbReference type="NCBI Taxonomy" id="1802538"/>
    <lineage>
        <taxon>Bacteria</taxon>
        <taxon>Candidatus Woeseibacteriota</taxon>
    </lineage>
</organism>